<dbReference type="PROSITE" id="PS51257">
    <property type="entry name" value="PROKAR_LIPOPROTEIN"/>
    <property type="match status" value="1"/>
</dbReference>
<evidence type="ECO:0000256" key="1">
    <source>
        <dbReference type="SAM" id="SignalP"/>
    </source>
</evidence>
<feature type="signal peptide" evidence="1">
    <location>
        <begin position="1"/>
        <end position="18"/>
    </location>
</feature>
<dbReference type="Proteomes" id="UP000192721">
    <property type="component" value="Unassembled WGS sequence"/>
</dbReference>
<protein>
    <recommendedName>
        <fullName evidence="4">DUF3443 domain-containing protein</fullName>
    </recommendedName>
</protein>
<reference evidence="2 3" key="1">
    <citation type="submission" date="2017-02" db="EMBL/GenBank/DDBJ databases">
        <title>Chromobacterium haemolyticum H5244.</title>
        <authorList>
            <person name="Gulvik C.A."/>
        </authorList>
    </citation>
    <scope>NUCLEOTIDE SEQUENCE [LARGE SCALE GENOMIC DNA]</scope>
    <source>
        <strain evidence="2 3">H5244</strain>
    </source>
</reference>
<keyword evidence="1" id="KW-0732">Signal</keyword>
<evidence type="ECO:0000313" key="2">
    <source>
        <dbReference type="EMBL" id="OQS35863.1"/>
    </source>
</evidence>
<gene>
    <name evidence="2" type="ORF">B0T45_16795</name>
</gene>
<organism evidence="2 3">
    <name type="scientific">Chromobacterium haemolyticum</name>
    <dbReference type="NCBI Taxonomy" id="394935"/>
    <lineage>
        <taxon>Bacteria</taxon>
        <taxon>Pseudomonadati</taxon>
        <taxon>Pseudomonadota</taxon>
        <taxon>Betaproteobacteria</taxon>
        <taxon>Neisseriales</taxon>
        <taxon>Chromobacteriaceae</taxon>
        <taxon>Chromobacterium</taxon>
    </lineage>
</organism>
<sequence>MKQAILWLGMMCALLLTACGGGGGGGVGGIAPPDNGGSTANSVTMTIDSGPVPNVYQINIPYVSVTVCAPGGGQCQTISRVLVDTGSSGLRLLASAMSGSTLGSLPGVTTNSRQLAECMQFASGFTWGSVHYADVKMGGKTAPSLPVQIIGDPAYGSIPGACSGVGNNLGSLSALGANGILGVGLRQQDCGSNCASSSNNGYYYACPTALTCQPVQAAAALQVSHPVAGFASDNNGVMLQLPAVAISGAPSATGTLYFGVGTQSNNALGSAKAFPTTLDGNGVDTITTSYKSLSYSSFLDSGSNGLFFPDASIATCVVGSGTWFCPGGILNLNASLSGGGNSSAVAFNLGNAGTLLSQGYSALPAVGMPASGFLGSYFDWGLPFFYGRNVYIGLEGKSNPLGSGPMFLF</sequence>
<evidence type="ECO:0008006" key="4">
    <source>
        <dbReference type="Google" id="ProtNLM"/>
    </source>
</evidence>
<dbReference type="InterPro" id="IPR021847">
    <property type="entry name" value="DUF3443"/>
</dbReference>
<dbReference type="Pfam" id="PF11925">
    <property type="entry name" value="DUF3443"/>
    <property type="match status" value="1"/>
</dbReference>
<evidence type="ECO:0000313" key="3">
    <source>
        <dbReference type="Proteomes" id="UP000192721"/>
    </source>
</evidence>
<dbReference type="RefSeq" id="WP_179140801.1">
    <property type="nucleotide sequence ID" value="NZ_MUKV01000025.1"/>
</dbReference>
<accession>A0A1W0CMK2</accession>
<dbReference type="EMBL" id="MUKV01000025">
    <property type="protein sequence ID" value="OQS35863.1"/>
    <property type="molecule type" value="Genomic_DNA"/>
</dbReference>
<dbReference type="AlphaFoldDB" id="A0A1W0CMK2"/>
<name>A0A1W0CMK2_9NEIS</name>
<comment type="caution">
    <text evidence="2">The sequence shown here is derived from an EMBL/GenBank/DDBJ whole genome shotgun (WGS) entry which is preliminary data.</text>
</comment>
<feature type="chain" id="PRO_5013207006" description="DUF3443 domain-containing protein" evidence="1">
    <location>
        <begin position="19"/>
        <end position="409"/>
    </location>
</feature>
<proteinExistence type="predicted"/>